<gene>
    <name evidence="1" type="ORF">UFOPK3364_01018</name>
</gene>
<proteinExistence type="predicted"/>
<dbReference type="EMBL" id="CAFBLO010000121">
    <property type="protein sequence ID" value="CAB4876022.1"/>
    <property type="molecule type" value="Genomic_DNA"/>
</dbReference>
<accession>A0A6J7DZ23</accession>
<evidence type="ECO:0000313" key="1">
    <source>
        <dbReference type="EMBL" id="CAB4876022.1"/>
    </source>
</evidence>
<dbReference type="AlphaFoldDB" id="A0A6J7DZ23"/>
<reference evidence="1" key="1">
    <citation type="submission" date="2020-05" db="EMBL/GenBank/DDBJ databases">
        <authorList>
            <person name="Chiriac C."/>
            <person name="Salcher M."/>
            <person name="Ghai R."/>
            <person name="Kavagutti S V."/>
        </authorList>
    </citation>
    <scope>NUCLEOTIDE SEQUENCE</scope>
</reference>
<sequence length="98" mass="11094">MFDGVILREDSTDCLVQVFGLKFGQETNMAHIDPQQWRVLASHDLCGLQDGSVSAETNHQLDVFRRNIDIQLFDVDGCFGRNGRVLRFKAHRNSTKTG</sequence>
<protein>
    <submittedName>
        <fullName evidence="1">Unannotated protein</fullName>
    </submittedName>
</protein>
<name>A0A6J7DZ23_9ZZZZ</name>
<organism evidence="1">
    <name type="scientific">freshwater metagenome</name>
    <dbReference type="NCBI Taxonomy" id="449393"/>
    <lineage>
        <taxon>unclassified sequences</taxon>
        <taxon>metagenomes</taxon>
        <taxon>ecological metagenomes</taxon>
    </lineage>
</organism>